<evidence type="ECO:0000313" key="2">
    <source>
        <dbReference type="Proteomes" id="UP000808914"/>
    </source>
</evidence>
<dbReference type="Proteomes" id="UP000808914">
    <property type="component" value="Unassembled WGS sequence"/>
</dbReference>
<accession>A0ABS2Q1N6</accession>
<keyword evidence="2" id="KW-1185">Reference proteome</keyword>
<gene>
    <name evidence="1" type="ORF">JOD45_002281</name>
</gene>
<dbReference type="Pfam" id="PF13030">
    <property type="entry name" value="DUF3891"/>
    <property type="match status" value="1"/>
</dbReference>
<organism evidence="1 2">
    <name type="scientific">Scopulibacillus daqui</name>
    <dbReference type="NCBI Taxonomy" id="1469162"/>
    <lineage>
        <taxon>Bacteria</taxon>
        <taxon>Bacillati</taxon>
        <taxon>Bacillota</taxon>
        <taxon>Bacilli</taxon>
        <taxon>Bacillales</taxon>
        <taxon>Sporolactobacillaceae</taxon>
        <taxon>Scopulibacillus</taxon>
    </lineage>
</organism>
<sequence>MIVRERDTEFVMIRQDDHARISGEFARSWREDYFSGKEKKKEVVTAVSEHDRGWIGPDSEPFIDDKTGKPFSFSNYPLNTKLIFYKHGIDETEAMNAYAGLLSSCHYMRFVEEENASEAKGFVHLEKQRQKRIVQQISPLNQNSFIFHYDLLRFCDSLSLYLCLNEPGASKKHEHPWFKNGIPVPETFKFARSETFDVRWIDRQTVSLTPYPFISHFTISLKYKCVQKEDMASQGLIETYKKAPWMELRILIKEPESKNETGFSFS</sequence>
<proteinExistence type="predicted"/>
<dbReference type="InterPro" id="IPR024992">
    <property type="entry name" value="DUF3891"/>
</dbReference>
<evidence type="ECO:0008006" key="3">
    <source>
        <dbReference type="Google" id="ProtNLM"/>
    </source>
</evidence>
<reference evidence="1 2" key="1">
    <citation type="submission" date="2021-01" db="EMBL/GenBank/DDBJ databases">
        <title>Genomic Encyclopedia of Type Strains, Phase IV (KMG-IV): sequencing the most valuable type-strain genomes for metagenomic binning, comparative biology and taxonomic classification.</title>
        <authorList>
            <person name="Goeker M."/>
        </authorList>
    </citation>
    <scope>NUCLEOTIDE SEQUENCE [LARGE SCALE GENOMIC DNA]</scope>
    <source>
        <strain evidence="1 2">DSM 28236</strain>
    </source>
</reference>
<dbReference type="EMBL" id="JAFBER010000015">
    <property type="protein sequence ID" value="MBM7646056.1"/>
    <property type="molecule type" value="Genomic_DNA"/>
</dbReference>
<evidence type="ECO:0000313" key="1">
    <source>
        <dbReference type="EMBL" id="MBM7646056.1"/>
    </source>
</evidence>
<protein>
    <recommendedName>
        <fullName evidence="3">DUF3891 family protein</fullName>
    </recommendedName>
</protein>
<comment type="caution">
    <text evidence="1">The sequence shown here is derived from an EMBL/GenBank/DDBJ whole genome shotgun (WGS) entry which is preliminary data.</text>
</comment>
<name>A0ABS2Q1N6_9BACL</name>
<dbReference type="RefSeq" id="WP_205003958.1">
    <property type="nucleotide sequence ID" value="NZ_JAFBER010000015.1"/>
</dbReference>